<organism evidence="2 3">
    <name type="scientific">Aspergillus granulosus</name>
    <dbReference type="NCBI Taxonomy" id="176169"/>
    <lineage>
        <taxon>Eukaryota</taxon>
        <taxon>Fungi</taxon>
        <taxon>Dikarya</taxon>
        <taxon>Ascomycota</taxon>
        <taxon>Pezizomycotina</taxon>
        <taxon>Eurotiomycetes</taxon>
        <taxon>Eurotiomycetidae</taxon>
        <taxon>Eurotiales</taxon>
        <taxon>Aspergillaceae</taxon>
        <taxon>Aspergillus</taxon>
        <taxon>Aspergillus subgen. Nidulantes</taxon>
    </lineage>
</organism>
<sequence length="192" mass="20907">MDYTSKLNPFTGTPSQPTDQAGLSTPSHTEEQKRHFYENLPVSEKKDKSYAEWVKEAYNEQYEKWMPWLEDQYLKWFGRGDNKASYVTKDTLSKTKISGIDKVDQLQDDVHNLVGNQVGENGLLSPIGNFASKEGVNRAERGGKDESGSYGGPLGGVTDPVVNAGKGVGQGISDGARSVGSGVRGFLGVESK</sequence>
<dbReference type="EMBL" id="JBFXLT010000029">
    <property type="protein sequence ID" value="KAL2815199.1"/>
    <property type="molecule type" value="Genomic_DNA"/>
</dbReference>
<protein>
    <submittedName>
        <fullName evidence="2">Uncharacterized protein</fullName>
    </submittedName>
</protein>
<keyword evidence="3" id="KW-1185">Reference proteome</keyword>
<feature type="compositionally biased region" description="Basic and acidic residues" evidence="1">
    <location>
        <begin position="136"/>
        <end position="147"/>
    </location>
</feature>
<evidence type="ECO:0000313" key="3">
    <source>
        <dbReference type="Proteomes" id="UP001610334"/>
    </source>
</evidence>
<accession>A0ABR4HI96</accession>
<evidence type="ECO:0000256" key="1">
    <source>
        <dbReference type="SAM" id="MobiDB-lite"/>
    </source>
</evidence>
<feature type="compositionally biased region" description="Polar residues" evidence="1">
    <location>
        <begin position="1"/>
        <end position="27"/>
    </location>
</feature>
<reference evidence="2 3" key="1">
    <citation type="submission" date="2024-07" db="EMBL/GenBank/DDBJ databases">
        <title>Section-level genome sequencing and comparative genomics of Aspergillus sections Usti and Cavernicolus.</title>
        <authorList>
            <consortium name="Lawrence Berkeley National Laboratory"/>
            <person name="Nybo J.L."/>
            <person name="Vesth T.C."/>
            <person name="Theobald S."/>
            <person name="Frisvad J.C."/>
            <person name="Larsen T.O."/>
            <person name="Kjaerboelling I."/>
            <person name="Rothschild-Mancinelli K."/>
            <person name="Lyhne E.K."/>
            <person name="Kogle M.E."/>
            <person name="Barry K."/>
            <person name="Clum A."/>
            <person name="Na H."/>
            <person name="Ledsgaard L."/>
            <person name="Lin J."/>
            <person name="Lipzen A."/>
            <person name="Kuo A."/>
            <person name="Riley R."/>
            <person name="Mondo S."/>
            <person name="Labutti K."/>
            <person name="Haridas S."/>
            <person name="Pangalinan J."/>
            <person name="Salamov A.A."/>
            <person name="Simmons B.A."/>
            <person name="Magnuson J.K."/>
            <person name="Chen J."/>
            <person name="Drula E."/>
            <person name="Henrissat B."/>
            <person name="Wiebenga A."/>
            <person name="Lubbers R.J."/>
            <person name="Gomes A.C."/>
            <person name="Makela M.R."/>
            <person name="Stajich J."/>
            <person name="Grigoriev I.V."/>
            <person name="Mortensen U.H."/>
            <person name="De Vries R.P."/>
            <person name="Baker S.E."/>
            <person name="Andersen M.R."/>
        </authorList>
    </citation>
    <scope>NUCLEOTIDE SEQUENCE [LARGE SCALE GENOMIC DNA]</scope>
    <source>
        <strain evidence="2 3">CBS 588.65</strain>
    </source>
</reference>
<feature type="region of interest" description="Disordered" evidence="1">
    <location>
        <begin position="136"/>
        <end position="156"/>
    </location>
</feature>
<proteinExistence type="predicted"/>
<name>A0ABR4HI96_9EURO</name>
<gene>
    <name evidence="2" type="ORF">BJX63DRAFT_171664</name>
</gene>
<feature type="region of interest" description="Disordered" evidence="1">
    <location>
        <begin position="1"/>
        <end position="34"/>
    </location>
</feature>
<dbReference type="Proteomes" id="UP001610334">
    <property type="component" value="Unassembled WGS sequence"/>
</dbReference>
<evidence type="ECO:0000313" key="2">
    <source>
        <dbReference type="EMBL" id="KAL2815199.1"/>
    </source>
</evidence>
<comment type="caution">
    <text evidence="2">The sequence shown here is derived from an EMBL/GenBank/DDBJ whole genome shotgun (WGS) entry which is preliminary data.</text>
</comment>